<keyword evidence="11" id="KW-1185">Reference proteome</keyword>
<feature type="chain" id="PRO_5034150307" evidence="9">
    <location>
        <begin position="22"/>
        <end position="93"/>
    </location>
</feature>
<organism evidence="10 11">
    <name type="scientific">Tetrapyrgos nigripes</name>
    <dbReference type="NCBI Taxonomy" id="182062"/>
    <lineage>
        <taxon>Eukaryota</taxon>
        <taxon>Fungi</taxon>
        <taxon>Dikarya</taxon>
        <taxon>Basidiomycota</taxon>
        <taxon>Agaricomycotina</taxon>
        <taxon>Agaricomycetes</taxon>
        <taxon>Agaricomycetidae</taxon>
        <taxon>Agaricales</taxon>
        <taxon>Marasmiineae</taxon>
        <taxon>Marasmiaceae</taxon>
        <taxon>Tetrapyrgos</taxon>
    </lineage>
</organism>
<evidence type="ECO:0000256" key="6">
    <source>
        <dbReference type="ARBA" id="ARBA00023128"/>
    </source>
</evidence>
<sequence>MGGANLEIFKFSLYLFVPIMALVHFGDPDWYKNNVVPMRAKLFPPDEKLIKELPTDQKTLREELARIKAERLAHIHRDPIIPGGFNQLRIRML</sequence>
<dbReference type="OrthoDB" id="18175at2759"/>
<evidence type="ECO:0000256" key="3">
    <source>
        <dbReference type="ARBA" id="ARBA00022692"/>
    </source>
</evidence>
<dbReference type="GO" id="GO:0005743">
    <property type="term" value="C:mitochondrial inner membrane"/>
    <property type="evidence" value="ECO:0007669"/>
    <property type="project" value="TreeGrafter"/>
</dbReference>
<keyword evidence="4" id="KW-0809">Transit peptide</keyword>
<keyword evidence="5" id="KW-1133">Transmembrane helix</keyword>
<evidence type="ECO:0000256" key="5">
    <source>
        <dbReference type="ARBA" id="ARBA00022989"/>
    </source>
</evidence>
<evidence type="ECO:0000256" key="4">
    <source>
        <dbReference type="ARBA" id="ARBA00022946"/>
    </source>
</evidence>
<reference evidence="10 11" key="1">
    <citation type="journal article" date="2020" name="ISME J.">
        <title>Uncovering the hidden diversity of litter-decomposition mechanisms in mushroom-forming fungi.</title>
        <authorList>
            <person name="Floudas D."/>
            <person name="Bentzer J."/>
            <person name="Ahren D."/>
            <person name="Johansson T."/>
            <person name="Persson P."/>
            <person name="Tunlid A."/>
        </authorList>
    </citation>
    <scope>NUCLEOTIDE SEQUENCE [LARGE SCALE GENOMIC DNA]</scope>
    <source>
        <strain evidence="10 11">CBS 291.85</strain>
    </source>
</reference>
<dbReference type="PANTHER" id="PTHR33968:SF1">
    <property type="entry name" value="PROTEIN PET100 HOMOLOG, MITOCHONDRIAL"/>
    <property type="match status" value="1"/>
</dbReference>
<dbReference type="GO" id="GO:0033617">
    <property type="term" value="P:mitochondrial respiratory chain complex IV assembly"/>
    <property type="evidence" value="ECO:0007669"/>
    <property type="project" value="InterPro"/>
</dbReference>
<keyword evidence="9" id="KW-0732">Signal</keyword>
<evidence type="ECO:0000313" key="11">
    <source>
        <dbReference type="Proteomes" id="UP000559256"/>
    </source>
</evidence>
<evidence type="ECO:0000313" key="10">
    <source>
        <dbReference type="EMBL" id="KAF5364942.1"/>
    </source>
</evidence>
<keyword evidence="6" id="KW-0496">Mitochondrion</keyword>
<proteinExistence type="inferred from homology"/>
<comment type="similarity">
    <text evidence="8">Belongs to the PET100 family.</text>
</comment>
<gene>
    <name evidence="10" type="ORF">D9758_008080</name>
</gene>
<comment type="caution">
    <text evidence="10">The sequence shown here is derived from an EMBL/GenBank/DDBJ whole genome shotgun (WGS) entry which is preliminary data.</text>
</comment>
<feature type="signal peptide" evidence="9">
    <location>
        <begin position="1"/>
        <end position="21"/>
    </location>
</feature>
<dbReference type="Proteomes" id="UP000559256">
    <property type="component" value="Unassembled WGS sequence"/>
</dbReference>
<evidence type="ECO:0000256" key="2">
    <source>
        <dbReference type="ARBA" id="ARBA00004325"/>
    </source>
</evidence>
<dbReference type="AlphaFoldDB" id="A0A8H5LPM5"/>
<evidence type="ECO:0000256" key="8">
    <source>
        <dbReference type="ARBA" id="ARBA00038077"/>
    </source>
</evidence>
<name>A0A8H5LPM5_9AGAR</name>
<evidence type="ECO:0000256" key="1">
    <source>
        <dbReference type="ARBA" id="ARBA00004167"/>
    </source>
</evidence>
<evidence type="ECO:0000256" key="9">
    <source>
        <dbReference type="SAM" id="SignalP"/>
    </source>
</evidence>
<dbReference type="EMBL" id="JAACJM010000030">
    <property type="protein sequence ID" value="KAF5364942.1"/>
    <property type="molecule type" value="Genomic_DNA"/>
</dbReference>
<dbReference type="PANTHER" id="PTHR33968">
    <property type="entry name" value="PROTEIN PET100 HOMOLOG, MITOCHONDRIAL"/>
    <property type="match status" value="1"/>
</dbReference>
<keyword evidence="7" id="KW-0472">Membrane</keyword>
<dbReference type="GO" id="GO:0051082">
    <property type="term" value="F:unfolded protein binding"/>
    <property type="evidence" value="ECO:0007669"/>
    <property type="project" value="TreeGrafter"/>
</dbReference>
<accession>A0A8H5LPM5</accession>
<keyword evidence="3" id="KW-0812">Transmembrane</keyword>
<protein>
    <submittedName>
        <fullName evidence="10">Uncharacterized protein</fullName>
    </submittedName>
</protein>
<dbReference type="InterPro" id="IPR018625">
    <property type="entry name" value="Pet100"/>
</dbReference>
<dbReference type="Pfam" id="PF09803">
    <property type="entry name" value="Pet100"/>
    <property type="match status" value="1"/>
</dbReference>
<evidence type="ECO:0000256" key="7">
    <source>
        <dbReference type="ARBA" id="ARBA00023136"/>
    </source>
</evidence>
<comment type="subcellular location">
    <subcellularLocation>
        <location evidence="1">Membrane</location>
        <topology evidence="1">Single-pass membrane protein</topology>
    </subcellularLocation>
    <subcellularLocation>
        <location evidence="2">Mitochondrion membrane</location>
    </subcellularLocation>
</comment>